<dbReference type="Pfam" id="PF13649">
    <property type="entry name" value="Methyltransf_25"/>
    <property type="match status" value="1"/>
</dbReference>
<dbReference type="PANTHER" id="PTHR44942:SF4">
    <property type="entry name" value="METHYLTRANSFERASE TYPE 11 DOMAIN-CONTAINING PROTEIN"/>
    <property type="match status" value="1"/>
</dbReference>
<dbReference type="PANTHER" id="PTHR44942">
    <property type="entry name" value="METHYLTRANSF_11 DOMAIN-CONTAINING PROTEIN"/>
    <property type="match status" value="1"/>
</dbReference>
<keyword evidence="2" id="KW-0808">Transferase</keyword>
<accession>A0A2W2EXW7</accession>
<dbReference type="InterPro" id="IPR041698">
    <property type="entry name" value="Methyltransf_25"/>
</dbReference>
<organism evidence="4 5">
    <name type="scientific">Nonomuraea aridisoli</name>
    <dbReference type="NCBI Taxonomy" id="2070368"/>
    <lineage>
        <taxon>Bacteria</taxon>
        <taxon>Bacillati</taxon>
        <taxon>Actinomycetota</taxon>
        <taxon>Actinomycetes</taxon>
        <taxon>Streptosporangiales</taxon>
        <taxon>Streptosporangiaceae</taxon>
        <taxon>Nonomuraea</taxon>
    </lineage>
</organism>
<comment type="caution">
    <text evidence="4">The sequence shown here is derived from an EMBL/GenBank/DDBJ whole genome shotgun (WGS) entry which is preliminary data.</text>
</comment>
<gene>
    <name evidence="4" type="ORF">C1J01_07310</name>
</gene>
<evidence type="ECO:0000313" key="4">
    <source>
        <dbReference type="EMBL" id="PZG21095.1"/>
    </source>
</evidence>
<evidence type="ECO:0000256" key="2">
    <source>
        <dbReference type="ARBA" id="ARBA00022679"/>
    </source>
</evidence>
<dbReference type="InterPro" id="IPR051052">
    <property type="entry name" value="Diverse_substrate_MTase"/>
</dbReference>
<name>A0A2W2EXW7_9ACTN</name>
<protein>
    <recommendedName>
        <fullName evidence="3">Methyltransferase domain-containing protein</fullName>
    </recommendedName>
</protein>
<reference evidence="4 5" key="1">
    <citation type="submission" date="2018-01" db="EMBL/GenBank/DDBJ databases">
        <title>Draft genome sequence of Nonomuraea sp. KC333.</title>
        <authorList>
            <person name="Sahin N."/>
            <person name="Saygin H."/>
            <person name="Ay H."/>
        </authorList>
    </citation>
    <scope>NUCLEOTIDE SEQUENCE [LARGE SCALE GENOMIC DNA]</scope>
    <source>
        <strain evidence="4 5">KC333</strain>
    </source>
</reference>
<evidence type="ECO:0000256" key="1">
    <source>
        <dbReference type="ARBA" id="ARBA00022603"/>
    </source>
</evidence>
<dbReference type="GO" id="GO:0032259">
    <property type="term" value="P:methylation"/>
    <property type="evidence" value="ECO:0007669"/>
    <property type="project" value="UniProtKB-KW"/>
</dbReference>
<dbReference type="CDD" id="cd02440">
    <property type="entry name" value="AdoMet_MTases"/>
    <property type="match status" value="1"/>
</dbReference>
<dbReference type="GO" id="GO:0008168">
    <property type="term" value="F:methyltransferase activity"/>
    <property type="evidence" value="ECO:0007669"/>
    <property type="project" value="UniProtKB-KW"/>
</dbReference>
<dbReference type="AlphaFoldDB" id="A0A2W2EXW7"/>
<feature type="domain" description="Methyltransferase" evidence="3">
    <location>
        <begin position="42"/>
        <end position="132"/>
    </location>
</feature>
<dbReference type="EMBL" id="POUD01000019">
    <property type="protein sequence ID" value="PZG21095.1"/>
    <property type="molecule type" value="Genomic_DNA"/>
</dbReference>
<dbReference type="OrthoDB" id="9797252at2"/>
<evidence type="ECO:0000313" key="5">
    <source>
        <dbReference type="Proteomes" id="UP000249304"/>
    </source>
</evidence>
<dbReference type="RefSeq" id="WP_111177377.1">
    <property type="nucleotide sequence ID" value="NZ_POUD01000019.1"/>
</dbReference>
<keyword evidence="5" id="KW-1185">Reference proteome</keyword>
<dbReference type="InterPro" id="IPR029063">
    <property type="entry name" value="SAM-dependent_MTases_sf"/>
</dbReference>
<evidence type="ECO:0000259" key="3">
    <source>
        <dbReference type="Pfam" id="PF13649"/>
    </source>
</evidence>
<dbReference type="Proteomes" id="UP000249304">
    <property type="component" value="Unassembled WGS sequence"/>
</dbReference>
<dbReference type="SUPFAM" id="SSF53335">
    <property type="entry name" value="S-adenosyl-L-methionine-dependent methyltransferases"/>
    <property type="match status" value="1"/>
</dbReference>
<proteinExistence type="predicted"/>
<sequence length="254" mass="27929">MPVDRERSVVFGSVAAEYDSARPGYPDRLVADVLAYAPPGPVLEVGAGTGKATVSFAALLATTGADLTCVEPDPRMAAVLTAKCPDVRVEIGIFEQYVPDRRFALLYSAQAWHWVDPDRRWDLAHAALAPSGAVAVFWNQYVVTDPALRAELAAVDRRYQITTSSLHRSTEVRARQADHELTGDPRWTDLEERHYEHTGRYDAGRYLDLVRSISAYQVLDAGVREALLDEIAALIGDGVDMTFTTDLALGRRAD</sequence>
<keyword evidence="1" id="KW-0489">Methyltransferase</keyword>
<dbReference type="Gene3D" id="3.40.50.150">
    <property type="entry name" value="Vaccinia Virus protein VP39"/>
    <property type="match status" value="1"/>
</dbReference>